<reference evidence="3" key="1">
    <citation type="journal article" date="2019" name="bioRxiv">
        <title>The Genome of the Zebra Mussel, Dreissena polymorpha: A Resource for Invasive Species Research.</title>
        <authorList>
            <person name="McCartney M.A."/>
            <person name="Auch B."/>
            <person name="Kono T."/>
            <person name="Mallez S."/>
            <person name="Zhang Y."/>
            <person name="Obille A."/>
            <person name="Becker A."/>
            <person name="Abrahante J.E."/>
            <person name="Garbe J."/>
            <person name="Badalamenti J.P."/>
            <person name="Herman A."/>
            <person name="Mangelson H."/>
            <person name="Liachko I."/>
            <person name="Sullivan S."/>
            <person name="Sone E.D."/>
            <person name="Koren S."/>
            <person name="Silverstein K.A.T."/>
            <person name="Beckman K.B."/>
            <person name="Gohl D.M."/>
        </authorList>
    </citation>
    <scope>NUCLEOTIDE SEQUENCE</scope>
    <source>
        <strain evidence="3">Duluth1</strain>
        <tissue evidence="3">Whole animal</tissue>
    </source>
</reference>
<dbReference type="InterPro" id="IPR053922">
    <property type="entry name" value="MKRN2OS-like_N"/>
</dbReference>
<reference evidence="3" key="2">
    <citation type="submission" date="2020-11" db="EMBL/GenBank/DDBJ databases">
        <authorList>
            <person name="McCartney M.A."/>
            <person name="Auch B."/>
            <person name="Kono T."/>
            <person name="Mallez S."/>
            <person name="Becker A."/>
            <person name="Gohl D.M."/>
            <person name="Silverstein K.A.T."/>
            <person name="Koren S."/>
            <person name="Bechman K.B."/>
            <person name="Herman A."/>
            <person name="Abrahante J.E."/>
            <person name="Garbe J."/>
        </authorList>
    </citation>
    <scope>NUCLEOTIDE SEQUENCE</scope>
    <source>
        <strain evidence="3">Duluth1</strain>
        <tissue evidence="3">Whole animal</tissue>
    </source>
</reference>
<evidence type="ECO:0000313" key="4">
    <source>
        <dbReference type="Proteomes" id="UP000828390"/>
    </source>
</evidence>
<comment type="caution">
    <text evidence="3">The sequence shown here is derived from an EMBL/GenBank/DDBJ whole genome shotgun (WGS) entry which is preliminary data.</text>
</comment>
<sequence length="210" mass="24156">MGEQALKCFQHCKREKNILCFTIPLVCPLCSQDTVTTAMRIPPFIIDSPFVSAISTQCCVVIKPTRGSFLEDFTNQSNLHVGVTNSRGVVYEFDERGVTVGAKDWTQCIRVHVILNDSADEVMYGTWDEQLSVCVMDQRWNRNCYNEVTHNCYDFVLYFLRTQELKDVNECLSDRSSFCVRFILPKTQKAGKYISIYREIVAKCYVLQDP</sequence>
<dbReference type="InterPro" id="IPR032016">
    <property type="entry name" value="MKRN2OS-like"/>
</dbReference>
<keyword evidence="4" id="KW-1185">Reference proteome</keyword>
<dbReference type="EMBL" id="JAIWYP010000006">
    <property type="protein sequence ID" value="KAH3805834.1"/>
    <property type="molecule type" value="Genomic_DNA"/>
</dbReference>
<accession>A0A9D4JDK6</accession>
<dbReference type="Proteomes" id="UP000828390">
    <property type="component" value="Unassembled WGS sequence"/>
</dbReference>
<protein>
    <recommendedName>
        <fullName evidence="5">MKRN2 opposite strand protein</fullName>
    </recommendedName>
</protein>
<dbReference type="PANTHER" id="PTHR33963">
    <property type="entry name" value="MKRN2 OPPOSITE STRAND PROTEIN"/>
    <property type="match status" value="1"/>
</dbReference>
<organism evidence="3 4">
    <name type="scientific">Dreissena polymorpha</name>
    <name type="common">Zebra mussel</name>
    <name type="synonym">Mytilus polymorpha</name>
    <dbReference type="NCBI Taxonomy" id="45954"/>
    <lineage>
        <taxon>Eukaryota</taxon>
        <taxon>Metazoa</taxon>
        <taxon>Spiralia</taxon>
        <taxon>Lophotrochozoa</taxon>
        <taxon>Mollusca</taxon>
        <taxon>Bivalvia</taxon>
        <taxon>Autobranchia</taxon>
        <taxon>Heteroconchia</taxon>
        <taxon>Euheterodonta</taxon>
        <taxon>Imparidentia</taxon>
        <taxon>Neoheterodontei</taxon>
        <taxon>Myida</taxon>
        <taxon>Dreissenoidea</taxon>
        <taxon>Dreissenidae</taxon>
        <taxon>Dreissena</taxon>
    </lineage>
</organism>
<dbReference type="Pfam" id="PF22795">
    <property type="entry name" value="DUF4796_N"/>
    <property type="match status" value="1"/>
</dbReference>
<evidence type="ECO:0000259" key="1">
    <source>
        <dbReference type="Pfam" id="PF16044"/>
    </source>
</evidence>
<gene>
    <name evidence="3" type="ORF">DPMN_134143</name>
</gene>
<evidence type="ECO:0008006" key="5">
    <source>
        <dbReference type="Google" id="ProtNLM"/>
    </source>
</evidence>
<evidence type="ECO:0000313" key="3">
    <source>
        <dbReference type="EMBL" id="KAH3805834.1"/>
    </source>
</evidence>
<proteinExistence type="predicted"/>
<dbReference type="InterPro" id="IPR053921">
    <property type="entry name" value="MKRN2OS-like_C"/>
</dbReference>
<evidence type="ECO:0000259" key="2">
    <source>
        <dbReference type="Pfam" id="PF22795"/>
    </source>
</evidence>
<feature type="domain" description="MKRN2 opposite strand protein-like C-terminal" evidence="1">
    <location>
        <begin position="43"/>
        <end position="200"/>
    </location>
</feature>
<feature type="domain" description="MKRN2 opposite strand protein-like N-terminal" evidence="2">
    <location>
        <begin position="8"/>
        <end position="33"/>
    </location>
</feature>
<dbReference type="PANTHER" id="PTHR33963:SF2">
    <property type="entry name" value="MKRN2 OPPOSITE STRAND PROTEIN"/>
    <property type="match status" value="1"/>
</dbReference>
<dbReference type="AlphaFoldDB" id="A0A9D4JDK6"/>
<name>A0A9D4JDK6_DREPO</name>
<dbReference type="Pfam" id="PF16044">
    <property type="entry name" value="DUF4796_C"/>
    <property type="match status" value="1"/>
</dbReference>